<dbReference type="InterPro" id="IPR003661">
    <property type="entry name" value="HisK_dim/P_dom"/>
</dbReference>
<keyword evidence="9" id="KW-0812">Transmembrane</keyword>
<keyword evidence="9" id="KW-0472">Membrane</keyword>
<comment type="caution">
    <text evidence="11">The sequence shown here is derived from an EMBL/GenBank/DDBJ whole genome shotgun (WGS) entry which is preliminary data.</text>
</comment>
<dbReference type="PROSITE" id="PS50109">
    <property type="entry name" value="HIS_KIN"/>
    <property type="match status" value="1"/>
</dbReference>
<dbReference type="GO" id="GO:0016301">
    <property type="term" value="F:kinase activity"/>
    <property type="evidence" value="ECO:0007669"/>
    <property type="project" value="UniProtKB-KW"/>
</dbReference>
<dbReference type="Gene3D" id="1.10.287.130">
    <property type="match status" value="1"/>
</dbReference>
<dbReference type="SUPFAM" id="SSF55874">
    <property type="entry name" value="ATPase domain of HSP90 chaperone/DNA topoisomerase II/histidine kinase"/>
    <property type="match status" value="1"/>
</dbReference>
<dbReference type="Proteomes" id="UP000738517">
    <property type="component" value="Unassembled WGS sequence"/>
</dbReference>
<keyword evidence="12" id="KW-1185">Reference proteome</keyword>
<dbReference type="SMART" id="SM00387">
    <property type="entry name" value="HATPase_c"/>
    <property type="match status" value="1"/>
</dbReference>
<dbReference type="InterPro" id="IPR036890">
    <property type="entry name" value="HATPase_C_sf"/>
</dbReference>
<feature type="transmembrane region" description="Helical" evidence="9">
    <location>
        <begin position="17"/>
        <end position="42"/>
    </location>
</feature>
<dbReference type="CDD" id="cd00075">
    <property type="entry name" value="HATPase"/>
    <property type="match status" value="1"/>
</dbReference>
<evidence type="ECO:0000313" key="11">
    <source>
        <dbReference type="EMBL" id="NBI55693.1"/>
    </source>
</evidence>
<keyword evidence="5" id="KW-0597">Phosphoprotein</keyword>
<evidence type="ECO:0000256" key="3">
    <source>
        <dbReference type="ARBA" id="ARBA00012438"/>
    </source>
</evidence>
<keyword evidence="7 11" id="KW-0418">Kinase</keyword>
<evidence type="ECO:0000256" key="8">
    <source>
        <dbReference type="ARBA" id="ARBA00023012"/>
    </source>
</evidence>
<feature type="domain" description="Histidine kinase" evidence="10">
    <location>
        <begin position="230"/>
        <end position="418"/>
    </location>
</feature>
<feature type="transmembrane region" description="Helical" evidence="9">
    <location>
        <begin position="145"/>
        <end position="167"/>
    </location>
</feature>
<keyword evidence="6" id="KW-0808">Transferase</keyword>
<evidence type="ECO:0000256" key="6">
    <source>
        <dbReference type="ARBA" id="ARBA00022679"/>
    </source>
</evidence>
<gene>
    <name evidence="11" type="ORF">EIZ48_24575</name>
</gene>
<dbReference type="CDD" id="cd00082">
    <property type="entry name" value="HisKA"/>
    <property type="match status" value="1"/>
</dbReference>
<dbReference type="Gene3D" id="3.30.565.10">
    <property type="entry name" value="Histidine kinase-like ATPase, C-terminal domain"/>
    <property type="match status" value="1"/>
</dbReference>
<keyword evidence="4" id="KW-1003">Cell membrane</keyword>
<evidence type="ECO:0000259" key="10">
    <source>
        <dbReference type="PROSITE" id="PS50109"/>
    </source>
</evidence>
<evidence type="ECO:0000313" key="12">
    <source>
        <dbReference type="Proteomes" id="UP000738517"/>
    </source>
</evidence>
<sequence>MFKSFHGNTIKHVKARLLLIFSIIALVSSFLVFFPFSMYLVINEDNQIGKHLASFEHIATEHYTLIQDDFAQLSPHVSAYYSETALPERVKALMPFKENGITRHRSYFADGFVVFHSTFTDIQGNETPLYLTIDARAIEFGDDGWHVLMLISFALIVFLITFLRYSLQRMFDGLMSPVTELSHQLQHNHNDEFSVSERSIDELQTLTKHLNEYKQMKERLARQELMFAKYASHELKTPIAIVLGAANLQGMKDDPVFQAKQRDRILVAATNMHATVEVLLSIVKQENASEAGTMRVVTENEIPLDKFRTKLKDGVELNLALEPKTQLNLPEPVLAMILKNLINNAIRFTRQGQITIHIDSHTISVTDTGCGLTGSTETEHGLGLLIVKRLCQSYGWDFELKSNPERGCTAQLCLHPTSKHCATHIGL</sequence>
<dbReference type="InterPro" id="IPR003594">
    <property type="entry name" value="HATPase_dom"/>
</dbReference>
<comment type="catalytic activity">
    <reaction evidence="1">
        <text>ATP + protein L-histidine = ADP + protein N-phospho-L-histidine.</text>
        <dbReference type="EC" id="2.7.13.3"/>
    </reaction>
</comment>
<protein>
    <recommendedName>
        <fullName evidence="3">histidine kinase</fullName>
        <ecNumber evidence="3">2.7.13.3</ecNumber>
    </recommendedName>
</protein>
<evidence type="ECO:0000256" key="9">
    <source>
        <dbReference type="SAM" id="Phobius"/>
    </source>
</evidence>
<dbReference type="Pfam" id="PF02518">
    <property type="entry name" value="HATPase_c"/>
    <property type="match status" value="1"/>
</dbReference>
<evidence type="ECO:0000256" key="2">
    <source>
        <dbReference type="ARBA" id="ARBA00004651"/>
    </source>
</evidence>
<dbReference type="InterPro" id="IPR050980">
    <property type="entry name" value="2C_sensor_his_kinase"/>
</dbReference>
<dbReference type="Pfam" id="PF00512">
    <property type="entry name" value="HisKA"/>
    <property type="match status" value="1"/>
</dbReference>
<dbReference type="InterPro" id="IPR005467">
    <property type="entry name" value="His_kinase_dom"/>
</dbReference>
<evidence type="ECO:0000256" key="1">
    <source>
        <dbReference type="ARBA" id="ARBA00000085"/>
    </source>
</evidence>
<dbReference type="EC" id="2.7.13.3" evidence="3"/>
<evidence type="ECO:0000256" key="7">
    <source>
        <dbReference type="ARBA" id="ARBA00022777"/>
    </source>
</evidence>
<dbReference type="EMBL" id="RSEJ01000035">
    <property type="protein sequence ID" value="NBI55693.1"/>
    <property type="molecule type" value="Genomic_DNA"/>
</dbReference>
<dbReference type="RefSeq" id="WP_160657579.1">
    <property type="nucleotide sequence ID" value="NZ_RSEJ01000035.1"/>
</dbReference>
<evidence type="ECO:0000256" key="5">
    <source>
        <dbReference type="ARBA" id="ARBA00022553"/>
    </source>
</evidence>
<dbReference type="PANTHER" id="PTHR44936">
    <property type="entry name" value="SENSOR PROTEIN CREC"/>
    <property type="match status" value="1"/>
</dbReference>
<reference evidence="11 12" key="1">
    <citation type="journal article" date="2017" name="Int. J. Syst. Evol. Microbiol.">
        <title>Photobacterium alginatilyticum sp. nov., a marine bacterium isolated from bottom seawater.</title>
        <authorList>
            <person name="Wang X."/>
            <person name="Wang Y."/>
            <person name="Yang X."/>
            <person name="Sun H."/>
            <person name="Li B."/>
            <person name="Zhang X.H."/>
        </authorList>
    </citation>
    <scope>NUCLEOTIDE SEQUENCE [LARGE SCALE GENOMIC DNA]</scope>
    <source>
        <strain evidence="11 12">P03D4</strain>
    </source>
</reference>
<dbReference type="PANTHER" id="PTHR44936:SF9">
    <property type="entry name" value="SENSOR PROTEIN CREC"/>
    <property type="match status" value="1"/>
</dbReference>
<name>A0ABW9YPD2_9GAMM</name>
<comment type="subcellular location">
    <subcellularLocation>
        <location evidence="2">Cell membrane</location>
        <topology evidence="2">Multi-pass membrane protein</topology>
    </subcellularLocation>
</comment>
<organism evidence="11 12">
    <name type="scientific">Photobacterium alginatilyticum</name>
    <dbReference type="NCBI Taxonomy" id="1775171"/>
    <lineage>
        <taxon>Bacteria</taxon>
        <taxon>Pseudomonadati</taxon>
        <taxon>Pseudomonadota</taxon>
        <taxon>Gammaproteobacteria</taxon>
        <taxon>Vibrionales</taxon>
        <taxon>Vibrionaceae</taxon>
        <taxon>Photobacterium</taxon>
    </lineage>
</organism>
<keyword evidence="9" id="KW-1133">Transmembrane helix</keyword>
<keyword evidence="8" id="KW-0902">Two-component regulatory system</keyword>
<proteinExistence type="predicted"/>
<dbReference type="InterPro" id="IPR036097">
    <property type="entry name" value="HisK_dim/P_sf"/>
</dbReference>
<dbReference type="SMART" id="SM00388">
    <property type="entry name" value="HisKA"/>
    <property type="match status" value="1"/>
</dbReference>
<dbReference type="SUPFAM" id="SSF47384">
    <property type="entry name" value="Homodimeric domain of signal transducing histidine kinase"/>
    <property type="match status" value="1"/>
</dbReference>
<accession>A0ABW9YPD2</accession>
<evidence type="ECO:0000256" key="4">
    <source>
        <dbReference type="ARBA" id="ARBA00022475"/>
    </source>
</evidence>